<dbReference type="Gene3D" id="1.20.950.20">
    <property type="entry name" value="Transmembrane di-heme cytochromes, Chain C"/>
    <property type="match status" value="1"/>
</dbReference>
<gene>
    <name evidence="15" type="ORF">V6U78_11390</name>
</gene>
<evidence type="ECO:0000256" key="7">
    <source>
        <dbReference type="ARBA" id="ARBA00022692"/>
    </source>
</evidence>
<accession>A0ABW8PZD2</accession>
<comment type="similarity">
    <text evidence="3">Belongs to the formate dehydrogenase gamma subunit family.</text>
</comment>
<comment type="caution">
    <text evidence="15">The sequence shown here is derived from an EMBL/GenBank/DDBJ whole genome shotgun (WGS) entry which is preliminary data.</text>
</comment>
<keyword evidence="12 13" id="KW-0472">Membrane</keyword>
<dbReference type="EMBL" id="JBANFI010000007">
    <property type="protein sequence ID" value="MFK7161640.1"/>
    <property type="molecule type" value="Genomic_DNA"/>
</dbReference>
<evidence type="ECO:0000259" key="14">
    <source>
        <dbReference type="Pfam" id="PF01292"/>
    </source>
</evidence>
<keyword evidence="9" id="KW-0249">Electron transport</keyword>
<dbReference type="PANTHER" id="PTHR30074">
    <property type="entry name" value="FORMATE DEHYDROGENASE, NITRATE-INDUCIBLE, CYTOCHROME B556 FDN SUBUNIT"/>
    <property type="match status" value="1"/>
</dbReference>
<dbReference type="InterPro" id="IPR011577">
    <property type="entry name" value="Cyt_b561_bac/Ni-Hgenase"/>
</dbReference>
<dbReference type="Proteomes" id="UP001621714">
    <property type="component" value="Unassembled WGS sequence"/>
</dbReference>
<keyword evidence="7 13" id="KW-0812">Transmembrane</keyword>
<dbReference type="SUPFAM" id="SSF81342">
    <property type="entry name" value="Transmembrane di-heme cytochromes"/>
    <property type="match status" value="1"/>
</dbReference>
<feature type="transmembrane region" description="Helical" evidence="13">
    <location>
        <begin position="195"/>
        <end position="215"/>
    </location>
</feature>
<feature type="transmembrane region" description="Helical" evidence="13">
    <location>
        <begin position="287"/>
        <end position="307"/>
    </location>
</feature>
<name>A0ABW8PZD2_9GAMM</name>
<reference evidence="15 16" key="1">
    <citation type="submission" date="2024-02" db="EMBL/GenBank/DDBJ databases">
        <title>Marinospirillum sp. MEB 164 isolated from Lonar lake sediment.</title>
        <authorList>
            <person name="Joshi A."/>
            <person name="Thite S."/>
        </authorList>
    </citation>
    <scope>NUCLEOTIDE SEQUENCE [LARGE SCALE GENOMIC DNA]</scope>
    <source>
        <strain evidence="15 16">MEB164</strain>
    </source>
</reference>
<organism evidence="15 16">
    <name type="scientific">Marinospirillum alkalitolerans</name>
    <dbReference type="NCBI Taxonomy" id="3123374"/>
    <lineage>
        <taxon>Bacteria</taxon>
        <taxon>Pseudomonadati</taxon>
        <taxon>Pseudomonadota</taxon>
        <taxon>Gammaproteobacteria</taxon>
        <taxon>Oceanospirillales</taxon>
        <taxon>Oceanospirillaceae</taxon>
        <taxon>Marinospirillum</taxon>
    </lineage>
</organism>
<feature type="transmembrane region" description="Helical" evidence="13">
    <location>
        <begin position="151"/>
        <end position="175"/>
    </location>
</feature>
<comment type="subcellular location">
    <subcellularLocation>
        <location evidence="2">Cell membrane</location>
        <topology evidence="2">Multi-pass membrane protein</topology>
    </subcellularLocation>
</comment>
<evidence type="ECO:0000256" key="10">
    <source>
        <dbReference type="ARBA" id="ARBA00022989"/>
    </source>
</evidence>
<evidence type="ECO:0000256" key="1">
    <source>
        <dbReference type="ARBA" id="ARBA00001971"/>
    </source>
</evidence>
<dbReference type="InterPro" id="IPR051817">
    <property type="entry name" value="FDH_cytochrome_b556_subunit"/>
</dbReference>
<evidence type="ECO:0000313" key="16">
    <source>
        <dbReference type="Proteomes" id="UP001621714"/>
    </source>
</evidence>
<evidence type="ECO:0000256" key="12">
    <source>
        <dbReference type="ARBA" id="ARBA00023136"/>
    </source>
</evidence>
<dbReference type="PANTHER" id="PTHR30074:SF6">
    <property type="entry name" value="FORMATE DEHYDROGENASE GAMMA SUBUNIT"/>
    <property type="match status" value="1"/>
</dbReference>
<dbReference type="EC" id="1.17.1.9" evidence="15"/>
<dbReference type="GO" id="GO:0008863">
    <property type="term" value="F:formate dehydrogenase (NAD+) activity"/>
    <property type="evidence" value="ECO:0007669"/>
    <property type="project" value="UniProtKB-EC"/>
</dbReference>
<keyword evidence="4" id="KW-0813">Transport</keyword>
<dbReference type="InterPro" id="IPR016174">
    <property type="entry name" value="Di-haem_cyt_TM"/>
</dbReference>
<feature type="transmembrane region" description="Helical" evidence="13">
    <location>
        <begin position="253"/>
        <end position="271"/>
    </location>
</feature>
<protein>
    <submittedName>
        <fullName evidence="15">Formate dehydrogenase subunit gamma</fullName>
        <ecNumber evidence="15">1.17.1.9</ecNumber>
    </submittedName>
</protein>
<comment type="cofactor">
    <cofactor evidence="1">
        <name>heme</name>
        <dbReference type="ChEBI" id="CHEBI:30413"/>
    </cofactor>
</comment>
<sequence>MMKSLRSLNPLSCAHPTASWRLGGGLLLLLVLLLSWSLPVLAQPPSTQPADARRELMQTLPGVTSDYWRDVQGGVSGTTSSRSPGADTLIMVEGQRWREWRNQWVSPGGLLALGGSALGILGFYLLFGQVKLDHPRTGRKVERWTPLDRAIHWYVASLFMILALTGLMLLYAKWFMQPILPASVWGSLMLAAKNIHNYLGPLFSLGLLVMILKWIKHNAYTRVDLAWFKQGGGILIKGRHPSAGYLNAGEKSWFWLVTFLGLTVVISGLILDFPNFGQSRETMQTTLLIHAAGALILIAASFGHIYIGTAGTEGAFEGMKTGYVDEAWAKQHHDLWFEEVKDQLVEAPKTPSATETTPVQS</sequence>
<keyword evidence="8" id="KW-0479">Metal-binding</keyword>
<dbReference type="NCBIfam" id="TIGR01583">
    <property type="entry name" value="formate-DH-gamm"/>
    <property type="match status" value="1"/>
</dbReference>
<keyword evidence="11" id="KW-0408">Iron</keyword>
<keyword evidence="10 13" id="KW-1133">Transmembrane helix</keyword>
<evidence type="ECO:0000313" key="15">
    <source>
        <dbReference type="EMBL" id="MFK7161640.1"/>
    </source>
</evidence>
<keyword evidence="15" id="KW-0560">Oxidoreductase</keyword>
<evidence type="ECO:0000256" key="8">
    <source>
        <dbReference type="ARBA" id="ARBA00022723"/>
    </source>
</evidence>
<evidence type="ECO:0000256" key="3">
    <source>
        <dbReference type="ARBA" id="ARBA00010747"/>
    </source>
</evidence>
<keyword evidence="6" id="KW-0349">Heme</keyword>
<evidence type="ECO:0000256" key="11">
    <source>
        <dbReference type="ARBA" id="ARBA00023004"/>
    </source>
</evidence>
<evidence type="ECO:0000256" key="9">
    <source>
        <dbReference type="ARBA" id="ARBA00022982"/>
    </source>
</evidence>
<keyword evidence="5" id="KW-1003">Cell membrane</keyword>
<evidence type="ECO:0000256" key="6">
    <source>
        <dbReference type="ARBA" id="ARBA00022617"/>
    </source>
</evidence>
<evidence type="ECO:0000256" key="4">
    <source>
        <dbReference type="ARBA" id="ARBA00022448"/>
    </source>
</evidence>
<dbReference type="Pfam" id="PF01292">
    <property type="entry name" value="Ni_hydr_CYTB"/>
    <property type="match status" value="1"/>
</dbReference>
<dbReference type="RefSeq" id="WP_405340850.1">
    <property type="nucleotide sequence ID" value="NZ_JBANFI010000007.1"/>
</dbReference>
<keyword evidence="16" id="KW-1185">Reference proteome</keyword>
<evidence type="ECO:0000256" key="5">
    <source>
        <dbReference type="ARBA" id="ARBA00022475"/>
    </source>
</evidence>
<feature type="transmembrane region" description="Helical" evidence="13">
    <location>
        <begin position="110"/>
        <end position="130"/>
    </location>
</feature>
<feature type="domain" description="Cytochrome b561 bacterial/Ni-hydrogenase" evidence="14">
    <location>
        <begin position="143"/>
        <end position="321"/>
    </location>
</feature>
<evidence type="ECO:0000256" key="13">
    <source>
        <dbReference type="SAM" id="Phobius"/>
    </source>
</evidence>
<dbReference type="InterPro" id="IPR006471">
    <property type="entry name" value="Formate_DH_gsu"/>
</dbReference>
<evidence type="ECO:0000256" key="2">
    <source>
        <dbReference type="ARBA" id="ARBA00004651"/>
    </source>
</evidence>
<proteinExistence type="inferred from homology"/>